<organism evidence="10 11">
    <name type="scientific">Fonsecaea multimorphosa CBS 102226</name>
    <dbReference type="NCBI Taxonomy" id="1442371"/>
    <lineage>
        <taxon>Eukaryota</taxon>
        <taxon>Fungi</taxon>
        <taxon>Dikarya</taxon>
        <taxon>Ascomycota</taxon>
        <taxon>Pezizomycotina</taxon>
        <taxon>Eurotiomycetes</taxon>
        <taxon>Chaetothyriomycetidae</taxon>
        <taxon>Chaetothyriales</taxon>
        <taxon>Herpotrichiellaceae</taxon>
        <taxon>Fonsecaea</taxon>
    </lineage>
</organism>
<name>A0A0D2IYR7_9EURO</name>
<evidence type="ECO:0000256" key="1">
    <source>
        <dbReference type="ARBA" id="ARBA00004123"/>
    </source>
</evidence>
<evidence type="ECO:0000256" key="8">
    <source>
        <dbReference type="SAM" id="MobiDB-lite"/>
    </source>
</evidence>
<evidence type="ECO:0000256" key="6">
    <source>
        <dbReference type="ARBA" id="ARBA00072430"/>
    </source>
</evidence>
<feature type="domain" description="Transcription factor CBF/NF-Y/archaeal histone" evidence="9">
    <location>
        <begin position="222"/>
        <end position="285"/>
    </location>
</feature>
<gene>
    <name evidence="10" type="ORF">Z520_02335</name>
</gene>
<sequence length="345" mass="37291">MNEEHDKTNSESSYRPSSPDLSGFTFANAPLPRLARIPSYHAPDPNFPSPAGYSYTPRGSYDASPFFSPSTATPASITPSTSYFGSRPPAQSAQANFSSQTFRTPSLPGQTPTQYCPPSQFQPSGQPYSSSPPSHHSQAGFGPRLSINQGQQPQSSVPIFPYGDMPPRTRQQKAAEALEQDYSLNAATRNVVQPKLEQVQPVQPLMPIATADPSFGIDVKTKFPVARIKRIMQADEDVGKVAQATPTAVSKALELFMITLVSKGAAEARANNSKRVTAQHLKAALMKDGQFDFLNDICQAIPDEGSKKGRAKSEAKSEDSEEDIKPKGKGKGGKKRKVETDDESD</sequence>
<feature type="compositionally biased region" description="Low complexity" evidence="8">
    <location>
        <begin position="117"/>
        <end position="138"/>
    </location>
</feature>
<dbReference type="AlphaFoldDB" id="A0A0D2IYR7"/>
<dbReference type="GO" id="GO:0016251">
    <property type="term" value="F:RNA polymerase II general transcription initiation factor activity"/>
    <property type="evidence" value="ECO:0007669"/>
    <property type="project" value="TreeGrafter"/>
</dbReference>
<dbReference type="InterPro" id="IPR003958">
    <property type="entry name" value="CBFA_NFYB_domain"/>
</dbReference>
<dbReference type="Proteomes" id="UP000053411">
    <property type="component" value="Unassembled WGS sequence"/>
</dbReference>
<protein>
    <recommendedName>
        <fullName evidence="6">NCT transcriptional regulatory complex subunit A</fullName>
    </recommendedName>
    <alternativeName>
        <fullName evidence="7">Negative cofactor 2 AB</fullName>
    </alternativeName>
</protein>
<feature type="region of interest" description="Disordered" evidence="8">
    <location>
        <begin position="1"/>
        <end position="170"/>
    </location>
</feature>
<dbReference type="FunFam" id="1.10.20.10:FF:000036">
    <property type="entry name" value="CBF/NF-Y family transcription factor"/>
    <property type="match status" value="1"/>
</dbReference>
<dbReference type="GO" id="GO:0001046">
    <property type="term" value="F:core promoter sequence-specific DNA binding"/>
    <property type="evidence" value="ECO:0007669"/>
    <property type="project" value="TreeGrafter"/>
</dbReference>
<keyword evidence="2" id="KW-0539">Nucleus</keyword>
<feature type="compositionally biased region" description="Polar residues" evidence="8">
    <location>
        <begin position="10"/>
        <end position="20"/>
    </location>
</feature>
<evidence type="ECO:0000313" key="10">
    <source>
        <dbReference type="EMBL" id="KIY02197.1"/>
    </source>
</evidence>
<feature type="compositionally biased region" description="Polar residues" evidence="8">
    <location>
        <begin position="89"/>
        <end position="116"/>
    </location>
</feature>
<evidence type="ECO:0000313" key="11">
    <source>
        <dbReference type="Proteomes" id="UP000053411"/>
    </source>
</evidence>
<dbReference type="GO" id="GO:0046982">
    <property type="term" value="F:protein heterodimerization activity"/>
    <property type="evidence" value="ECO:0007669"/>
    <property type="project" value="InterPro"/>
</dbReference>
<dbReference type="Gene3D" id="1.10.20.10">
    <property type="entry name" value="Histone, subunit A"/>
    <property type="match status" value="1"/>
</dbReference>
<evidence type="ECO:0000256" key="7">
    <source>
        <dbReference type="ARBA" id="ARBA00075891"/>
    </source>
</evidence>
<dbReference type="STRING" id="1442371.A0A0D2IYR7"/>
<keyword evidence="11" id="KW-1185">Reference proteome</keyword>
<dbReference type="GeneID" id="27708081"/>
<accession>A0A0D2IYR7</accession>
<comment type="subunit">
    <text evidence="5">Forms the NCT transcriptional regulatory complex with nctB and mot1.</text>
</comment>
<dbReference type="VEuPathDB" id="FungiDB:Z520_02335"/>
<evidence type="ECO:0000256" key="4">
    <source>
        <dbReference type="ARBA" id="ARBA00061393"/>
    </source>
</evidence>
<feature type="compositionally biased region" description="Polar residues" evidence="8">
    <location>
        <begin position="146"/>
        <end position="157"/>
    </location>
</feature>
<comment type="similarity">
    <text evidence="4">Belongs to the NC2 alpha/DRAP1 family.</text>
</comment>
<dbReference type="PANTHER" id="PTHR10252:SF5">
    <property type="entry name" value="DR1-ASSOCIATED COREPRESSOR"/>
    <property type="match status" value="1"/>
</dbReference>
<dbReference type="CDD" id="cd22906">
    <property type="entry name" value="HFD_DRAP1"/>
    <property type="match status" value="1"/>
</dbReference>
<dbReference type="SUPFAM" id="SSF47113">
    <property type="entry name" value="Histone-fold"/>
    <property type="match status" value="1"/>
</dbReference>
<reference evidence="10 11" key="1">
    <citation type="submission" date="2015-01" db="EMBL/GenBank/DDBJ databases">
        <title>The Genome Sequence of Fonsecaea multimorphosa CBS 102226.</title>
        <authorList>
            <consortium name="The Broad Institute Genomics Platform"/>
            <person name="Cuomo C."/>
            <person name="de Hoog S."/>
            <person name="Gorbushina A."/>
            <person name="Stielow B."/>
            <person name="Teixiera M."/>
            <person name="Abouelleil A."/>
            <person name="Chapman S.B."/>
            <person name="Priest M."/>
            <person name="Young S.K."/>
            <person name="Wortman J."/>
            <person name="Nusbaum C."/>
            <person name="Birren B."/>
        </authorList>
    </citation>
    <scope>NUCLEOTIDE SEQUENCE [LARGE SCALE GENOMIC DNA]</scope>
    <source>
        <strain evidence="10 11">CBS 102226</strain>
    </source>
</reference>
<feature type="compositionally biased region" description="Basic and acidic residues" evidence="8">
    <location>
        <begin position="304"/>
        <end position="326"/>
    </location>
</feature>
<dbReference type="RefSeq" id="XP_016636319.1">
    <property type="nucleotide sequence ID" value="XM_016772849.1"/>
</dbReference>
<evidence type="ECO:0000256" key="5">
    <source>
        <dbReference type="ARBA" id="ARBA00065307"/>
    </source>
</evidence>
<proteinExistence type="inferred from homology"/>
<feature type="region of interest" description="Disordered" evidence="8">
    <location>
        <begin position="302"/>
        <end position="345"/>
    </location>
</feature>
<dbReference type="Pfam" id="PF00808">
    <property type="entry name" value="CBFD_NFYB_HMF"/>
    <property type="match status" value="1"/>
</dbReference>
<comment type="subcellular location">
    <subcellularLocation>
        <location evidence="1">Nucleus</location>
    </subcellularLocation>
</comment>
<dbReference type="PANTHER" id="PTHR10252">
    <property type="entry name" value="HISTONE-LIKE TRANSCRIPTION FACTOR CCAAT-RELATED"/>
    <property type="match status" value="1"/>
</dbReference>
<comment type="function">
    <text evidence="3">Part of the NCT transcriptional regulatory complex that acts as a key regulator of ergosterol biosynthesis and the azole exporter cdr1B. The NCT complex binds the promoters of genes linked to azole susceptibility, and especially represses the expression of cdr1B transporter.</text>
</comment>
<dbReference type="OrthoDB" id="653904at2759"/>
<dbReference type="GO" id="GO:0017054">
    <property type="term" value="C:negative cofactor 2 complex"/>
    <property type="evidence" value="ECO:0007669"/>
    <property type="project" value="TreeGrafter"/>
</dbReference>
<feature type="compositionally biased region" description="Basic residues" evidence="8">
    <location>
        <begin position="327"/>
        <end position="337"/>
    </location>
</feature>
<dbReference type="InterPro" id="IPR050568">
    <property type="entry name" value="Transcr_DNA_Rep_Reg"/>
</dbReference>
<dbReference type="InterPro" id="IPR009072">
    <property type="entry name" value="Histone-fold"/>
</dbReference>
<feature type="compositionally biased region" description="Low complexity" evidence="8">
    <location>
        <begin position="68"/>
        <end position="82"/>
    </location>
</feature>
<evidence type="ECO:0000259" key="9">
    <source>
        <dbReference type="Pfam" id="PF00808"/>
    </source>
</evidence>
<evidence type="ECO:0000256" key="2">
    <source>
        <dbReference type="ARBA" id="ARBA00023242"/>
    </source>
</evidence>
<evidence type="ECO:0000256" key="3">
    <source>
        <dbReference type="ARBA" id="ARBA00053814"/>
    </source>
</evidence>
<dbReference type="EMBL" id="KN848064">
    <property type="protein sequence ID" value="KIY02197.1"/>
    <property type="molecule type" value="Genomic_DNA"/>
</dbReference>